<proteinExistence type="predicted"/>
<organism evidence="2">
    <name type="scientific">Aegilops tauschii</name>
    <name type="common">Tausch's goatgrass</name>
    <name type="synonym">Aegilops squarrosa</name>
    <dbReference type="NCBI Taxonomy" id="37682"/>
    <lineage>
        <taxon>Eukaryota</taxon>
        <taxon>Viridiplantae</taxon>
        <taxon>Streptophyta</taxon>
        <taxon>Embryophyta</taxon>
        <taxon>Tracheophyta</taxon>
        <taxon>Spermatophyta</taxon>
        <taxon>Magnoliopsida</taxon>
        <taxon>Liliopsida</taxon>
        <taxon>Poales</taxon>
        <taxon>Poaceae</taxon>
        <taxon>BOP clade</taxon>
        <taxon>Pooideae</taxon>
        <taxon>Triticodae</taxon>
        <taxon>Triticeae</taxon>
        <taxon>Triticinae</taxon>
        <taxon>Aegilops</taxon>
    </lineage>
</organism>
<evidence type="ECO:0000256" key="1">
    <source>
        <dbReference type="SAM" id="MobiDB-lite"/>
    </source>
</evidence>
<accession>R7WAK8</accession>
<dbReference type="AlphaFoldDB" id="R7WAK8"/>
<reference evidence="2" key="1">
    <citation type="submission" date="2015-06" db="UniProtKB">
        <authorList>
            <consortium name="EnsemblPlants"/>
        </authorList>
    </citation>
    <scope>IDENTIFICATION</scope>
</reference>
<dbReference type="EnsemblPlants" id="EMT15134">
    <property type="protein sequence ID" value="EMT15134"/>
    <property type="gene ID" value="F775_24357"/>
</dbReference>
<name>R7WAK8_AEGTA</name>
<feature type="region of interest" description="Disordered" evidence="1">
    <location>
        <begin position="40"/>
        <end position="64"/>
    </location>
</feature>
<feature type="compositionally biased region" description="Polar residues" evidence="1">
    <location>
        <begin position="47"/>
        <end position="64"/>
    </location>
</feature>
<sequence length="64" mass="6519">MVAHLYAVSGKTVPISPTHPADDTSLDMVIPSIGSNNVPVPAPGVGQASTMTTLDVPTSNTKTM</sequence>
<protein>
    <submittedName>
        <fullName evidence="2">Uncharacterized protein</fullName>
    </submittedName>
</protein>
<evidence type="ECO:0000313" key="2">
    <source>
        <dbReference type="EnsemblPlants" id="EMT15134"/>
    </source>
</evidence>